<keyword evidence="7" id="KW-0547">Nucleotide-binding</keyword>
<comment type="caution">
    <text evidence="12">The sequence shown here is derived from an EMBL/GenBank/DDBJ whole genome shotgun (WGS) entry which is preliminary data.</text>
</comment>
<dbReference type="GO" id="GO:0005524">
    <property type="term" value="F:ATP binding"/>
    <property type="evidence" value="ECO:0007669"/>
    <property type="project" value="UniProtKB-KW"/>
</dbReference>
<organism evidence="12 13">
    <name type="scientific">Streptomyces lacrimifluminis</name>
    <dbReference type="NCBI Taxonomy" id="1500077"/>
    <lineage>
        <taxon>Bacteria</taxon>
        <taxon>Bacillati</taxon>
        <taxon>Actinomycetota</taxon>
        <taxon>Actinomycetes</taxon>
        <taxon>Kitasatosporales</taxon>
        <taxon>Streptomycetaceae</taxon>
        <taxon>Streptomyces</taxon>
    </lineage>
</organism>
<name>A0A917L0V2_9ACTN</name>
<evidence type="ECO:0000313" key="12">
    <source>
        <dbReference type="EMBL" id="GGJ35114.1"/>
    </source>
</evidence>
<evidence type="ECO:0000313" key="13">
    <source>
        <dbReference type="Proteomes" id="UP000625682"/>
    </source>
</evidence>
<evidence type="ECO:0000256" key="10">
    <source>
        <dbReference type="ARBA" id="ARBA00024908"/>
    </source>
</evidence>
<sequence length="177" mass="18595">MSSSSSSSSAFELTVNSPDEMRELGRRLAGQLRAGDLVMLTGELGAGKTTLTRGLGEGLGVRGAVTSPTFVIARVHPSLGDGPPLVHVDAYRLGGGLDDMEDLDLDVSLPESVIVVEWGEGKVEELTDDRLHLLIHRSVGTVPSRGTAPGSPDTDEVRHVTLTGVGERWATVDLSAV</sequence>
<dbReference type="GO" id="GO:0046872">
    <property type="term" value="F:metal ion binding"/>
    <property type="evidence" value="ECO:0007669"/>
    <property type="project" value="UniProtKB-KW"/>
</dbReference>
<dbReference type="AlphaFoldDB" id="A0A917L0V2"/>
<comment type="function">
    <text evidence="10">Required for the formation of a threonylcarbamoyl group on adenosine at position 37 (t(6)A37) in tRNAs that read codons beginning with adenine. Is involved in the transfer of the threonylcarbamoyl moiety of threonylcarbamoyl-AMP (TC-AMP) to the N6 group of A37, together with TsaD and TsaB. TsaE seems to play an indirect role in the t(6)A biosynthesis pathway, possibly in regulating the core enzymatic function of TsaD.</text>
</comment>
<dbReference type="Pfam" id="PF02367">
    <property type="entry name" value="TsaE"/>
    <property type="match status" value="1"/>
</dbReference>
<reference evidence="12" key="2">
    <citation type="submission" date="2020-09" db="EMBL/GenBank/DDBJ databases">
        <authorList>
            <person name="Sun Q."/>
            <person name="Zhou Y."/>
        </authorList>
    </citation>
    <scope>NUCLEOTIDE SEQUENCE</scope>
    <source>
        <strain evidence="12">CGMCC 4.7272</strain>
    </source>
</reference>
<comment type="subcellular location">
    <subcellularLocation>
        <location evidence="1">Cytoplasm</location>
    </subcellularLocation>
</comment>
<evidence type="ECO:0000256" key="5">
    <source>
        <dbReference type="ARBA" id="ARBA00022694"/>
    </source>
</evidence>
<evidence type="ECO:0000256" key="3">
    <source>
        <dbReference type="ARBA" id="ARBA00019010"/>
    </source>
</evidence>
<gene>
    <name evidence="12" type="primary">tsaE</name>
    <name evidence="12" type="ORF">GCM10012282_34810</name>
</gene>
<evidence type="ECO:0000256" key="7">
    <source>
        <dbReference type="ARBA" id="ARBA00022741"/>
    </source>
</evidence>
<evidence type="ECO:0000256" key="9">
    <source>
        <dbReference type="ARBA" id="ARBA00022842"/>
    </source>
</evidence>
<evidence type="ECO:0000256" key="6">
    <source>
        <dbReference type="ARBA" id="ARBA00022723"/>
    </source>
</evidence>
<dbReference type="PANTHER" id="PTHR33540">
    <property type="entry name" value="TRNA THREONYLCARBAMOYLADENOSINE BIOSYNTHESIS PROTEIN TSAE"/>
    <property type="match status" value="1"/>
</dbReference>
<dbReference type="Proteomes" id="UP000625682">
    <property type="component" value="Unassembled WGS sequence"/>
</dbReference>
<evidence type="ECO:0000256" key="2">
    <source>
        <dbReference type="ARBA" id="ARBA00007599"/>
    </source>
</evidence>
<protein>
    <recommendedName>
        <fullName evidence="3">tRNA threonylcarbamoyladenosine biosynthesis protein TsaE</fullName>
    </recommendedName>
    <alternativeName>
        <fullName evidence="11">t(6)A37 threonylcarbamoyladenosine biosynthesis protein TsaE</fullName>
    </alternativeName>
</protein>
<dbReference type="Gene3D" id="3.40.50.300">
    <property type="entry name" value="P-loop containing nucleotide triphosphate hydrolases"/>
    <property type="match status" value="1"/>
</dbReference>
<evidence type="ECO:0000256" key="8">
    <source>
        <dbReference type="ARBA" id="ARBA00022840"/>
    </source>
</evidence>
<keyword evidence="5" id="KW-0819">tRNA processing</keyword>
<evidence type="ECO:0000256" key="4">
    <source>
        <dbReference type="ARBA" id="ARBA00022490"/>
    </source>
</evidence>
<proteinExistence type="inferred from homology"/>
<dbReference type="GO" id="GO:0002949">
    <property type="term" value="P:tRNA threonylcarbamoyladenosine modification"/>
    <property type="evidence" value="ECO:0007669"/>
    <property type="project" value="InterPro"/>
</dbReference>
<dbReference type="InterPro" id="IPR003442">
    <property type="entry name" value="T6A_TsaE"/>
</dbReference>
<accession>A0A917L0V2</accession>
<keyword evidence="13" id="KW-1185">Reference proteome</keyword>
<dbReference type="GO" id="GO:0005737">
    <property type="term" value="C:cytoplasm"/>
    <property type="evidence" value="ECO:0007669"/>
    <property type="project" value="UniProtKB-SubCell"/>
</dbReference>
<dbReference type="InterPro" id="IPR027417">
    <property type="entry name" value="P-loop_NTPase"/>
</dbReference>
<keyword evidence="9" id="KW-0460">Magnesium</keyword>
<dbReference type="NCBIfam" id="TIGR00150">
    <property type="entry name" value="T6A_YjeE"/>
    <property type="match status" value="1"/>
</dbReference>
<keyword evidence="4" id="KW-0963">Cytoplasm</keyword>
<keyword evidence="6" id="KW-0479">Metal-binding</keyword>
<dbReference type="EMBL" id="BMMU01000010">
    <property type="protein sequence ID" value="GGJ35114.1"/>
    <property type="molecule type" value="Genomic_DNA"/>
</dbReference>
<dbReference type="SUPFAM" id="SSF52540">
    <property type="entry name" value="P-loop containing nucleoside triphosphate hydrolases"/>
    <property type="match status" value="1"/>
</dbReference>
<evidence type="ECO:0000256" key="1">
    <source>
        <dbReference type="ARBA" id="ARBA00004496"/>
    </source>
</evidence>
<evidence type="ECO:0000256" key="11">
    <source>
        <dbReference type="ARBA" id="ARBA00032441"/>
    </source>
</evidence>
<reference evidence="12" key="1">
    <citation type="journal article" date="2014" name="Int. J. Syst. Evol. Microbiol.">
        <title>Complete genome sequence of Corynebacterium casei LMG S-19264T (=DSM 44701T), isolated from a smear-ripened cheese.</title>
        <authorList>
            <consortium name="US DOE Joint Genome Institute (JGI-PGF)"/>
            <person name="Walter F."/>
            <person name="Albersmeier A."/>
            <person name="Kalinowski J."/>
            <person name="Ruckert C."/>
        </authorList>
    </citation>
    <scope>NUCLEOTIDE SEQUENCE</scope>
    <source>
        <strain evidence="12">CGMCC 4.7272</strain>
    </source>
</reference>
<dbReference type="PANTHER" id="PTHR33540:SF2">
    <property type="entry name" value="TRNA THREONYLCARBAMOYLADENOSINE BIOSYNTHESIS PROTEIN TSAE"/>
    <property type="match status" value="1"/>
</dbReference>
<comment type="similarity">
    <text evidence="2">Belongs to the TsaE family.</text>
</comment>
<keyword evidence="8" id="KW-0067">ATP-binding</keyword>